<comment type="caution">
    <text evidence="1">The sequence shown here is derived from an EMBL/GenBank/DDBJ whole genome shotgun (WGS) entry which is preliminary data.</text>
</comment>
<evidence type="ECO:0000313" key="1">
    <source>
        <dbReference type="EMBL" id="MBB3891409.1"/>
    </source>
</evidence>
<protein>
    <submittedName>
        <fullName evidence="1">Uncharacterized protein</fullName>
    </submittedName>
</protein>
<name>A0A840A0B7_9CAUL</name>
<dbReference type="AlphaFoldDB" id="A0A840A0B7"/>
<keyword evidence="2" id="KW-1185">Reference proteome</keyword>
<proteinExistence type="predicted"/>
<evidence type="ECO:0000313" key="2">
    <source>
        <dbReference type="Proteomes" id="UP000530564"/>
    </source>
</evidence>
<sequence>MSYDGADPPVAERRIPAGGDFLSARALAELTSP</sequence>
<organism evidence="1 2">
    <name type="scientific">Phenylobacterium haematophilum</name>
    <dbReference type="NCBI Taxonomy" id="98513"/>
    <lineage>
        <taxon>Bacteria</taxon>
        <taxon>Pseudomonadati</taxon>
        <taxon>Pseudomonadota</taxon>
        <taxon>Alphaproteobacteria</taxon>
        <taxon>Caulobacterales</taxon>
        <taxon>Caulobacteraceae</taxon>
        <taxon>Phenylobacterium</taxon>
    </lineage>
</organism>
<accession>A0A840A0B7</accession>
<dbReference type="Proteomes" id="UP000530564">
    <property type="component" value="Unassembled WGS sequence"/>
</dbReference>
<reference evidence="1 2" key="1">
    <citation type="submission" date="2020-08" db="EMBL/GenBank/DDBJ databases">
        <title>Genomic Encyclopedia of Type Strains, Phase IV (KMG-IV): sequencing the most valuable type-strain genomes for metagenomic binning, comparative biology and taxonomic classification.</title>
        <authorList>
            <person name="Goeker M."/>
        </authorList>
    </citation>
    <scope>NUCLEOTIDE SEQUENCE [LARGE SCALE GENOMIC DNA]</scope>
    <source>
        <strain evidence="1 2">DSM 21793</strain>
    </source>
</reference>
<dbReference type="EMBL" id="JACIDK010000002">
    <property type="protein sequence ID" value="MBB3891409.1"/>
    <property type="molecule type" value="Genomic_DNA"/>
</dbReference>
<gene>
    <name evidence="1" type="ORF">GGQ61_002126</name>
</gene>